<dbReference type="GO" id="GO:0005524">
    <property type="term" value="F:ATP binding"/>
    <property type="evidence" value="ECO:0007669"/>
    <property type="project" value="InterPro"/>
</dbReference>
<dbReference type="PANTHER" id="PTHR30050">
    <property type="entry name" value="CHROMOSOMAL REPLICATION INITIATOR PROTEIN DNAA"/>
    <property type="match status" value="1"/>
</dbReference>
<dbReference type="CDD" id="cd00009">
    <property type="entry name" value="AAA"/>
    <property type="match status" value="1"/>
</dbReference>
<evidence type="ECO:0000259" key="1">
    <source>
        <dbReference type="SMART" id="SM00382"/>
    </source>
</evidence>
<organism evidence="2 3">
    <name type="scientific">Lacticaseibacillus brantae DSM 23927</name>
    <dbReference type="NCBI Taxonomy" id="1423727"/>
    <lineage>
        <taxon>Bacteria</taxon>
        <taxon>Bacillati</taxon>
        <taxon>Bacillota</taxon>
        <taxon>Bacilli</taxon>
        <taxon>Lactobacillales</taxon>
        <taxon>Lactobacillaceae</taxon>
        <taxon>Lacticaseibacillus</taxon>
    </lineage>
</organism>
<dbReference type="GO" id="GO:0006260">
    <property type="term" value="P:DNA replication"/>
    <property type="evidence" value="ECO:0007669"/>
    <property type="project" value="TreeGrafter"/>
</dbReference>
<gene>
    <name evidence="2" type="ORF">FC34_GL000595</name>
</gene>
<protein>
    <submittedName>
        <fullName evidence="2">Primosomal protein DnaI</fullName>
    </submittedName>
</protein>
<evidence type="ECO:0000313" key="3">
    <source>
        <dbReference type="Proteomes" id="UP000051672"/>
    </source>
</evidence>
<dbReference type="EMBL" id="AYZQ01000001">
    <property type="protein sequence ID" value="KRM72883.1"/>
    <property type="molecule type" value="Genomic_DNA"/>
</dbReference>
<dbReference type="InterPro" id="IPR027417">
    <property type="entry name" value="P-loop_NTPase"/>
</dbReference>
<dbReference type="Pfam" id="PF07319">
    <property type="entry name" value="DnaI_N"/>
    <property type="match status" value="1"/>
</dbReference>
<dbReference type="SUPFAM" id="SSF52540">
    <property type="entry name" value="P-loop containing nucleoside triphosphate hydrolases"/>
    <property type="match status" value="1"/>
</dbReference>
<dbReference type="SMART" id="SM00382">
    <property type="entry name" value="AAA"/>
    <property type="match status" value="1"/>
</dbReference>
<dbReference type="AlphaFoldDB" id="A0A0R2BB76"/>
<dbReference type="NCBIfam" id="NF006505">
    <property type="entry name" value="PRK08939.1"/>
    <property type="match status" value="1"/>
</dbReference>
<dbReference type="PANTHER" id="PTHR30050:SF8">
    <property type="entry name" value="PRIMOSOMAL PROTEIN DNAI"/>
    <property type="match status" value="1"/>
</dbReference>
<accession>A0A0R2BB76</accession>
<dbReference type="InterPro" id="IPR002611">
    <property type="entry name" value="IstB_ATP-bd"/>
</dbReference>
<dbReference type="Gene3D" id="3.40.50.300">
    <property type="entry name" value="P-loop containing nucleotide triphosphate hydrolases"/>
    <property type="match status" value="1"/>
</dbReference>
<dbReference type="Proteomes" id="UP000051672">
    <property type="component" value="Unassembled WGS sequence"/>
</dbReference>
<sequence length="305" mass="34129">MHEYLQKLMDQRQMRSNYNQMMQQALKDPQVQTFLNENADALASDAIEKGAAKIYEFVSERDKIAAGQQPFAPGYRPQLLVSNRLIDITYVPTEAKVAADEAREEANLVTAINMPKSIANASLRTYDFTNRTQALLMANDFYLAQISDPKAFHQGLFLTGPFGVGKTYLLGAIANDLAKQGQATTLLHYPTFTVDMKNAIGQNQVTPMLNRVKNAPILMLDDIGAESISPWIRDDVLGVILQYRMQEELPTFFSSNKTMDELAGFLAGNDRGDDEAVKAQRIMQRIRFLSQEVVVGGENRRLGNQ</sequence>
<proteinExistence type="predicted"/>
<dbReference type="InterPro" id="IPR003593">
    <property type="entry name" value="AAA+_ATPase"/>
</dbReference>
<evidence type="ECO:0000313" key="2">
    <source>
        <dbReference type="EMBL" id="KRM72883.1"/>
    </source>
</evidence>
<keyword evidence="3" id="KW-1185">Reference proteome</keyword>
<dbReference type="Pfam" id="PF01695">
    <property type="entry name" value="IstB_IS21"/>
    <property type="match status" value="1"/>
</dbReference>
<comment type="caution">
    <text evidence="2">The sequence shown here is derived from an EMBL/GenBank/DDBJ whole genome shotgun (WGS) entry which is preliminary data.</text>
</comment>
<dbReference type="STRING" id="1423727.FC34_GL000595"/>
<dbReference type="PATRIC" id="fig|1423727.3.peg.598"/>
<reference evidence="2 3" key="1">
    <citation type="journal article" date="2015" name="Genome Announc.">
        <title>Expanding the biotechnology potential of lactobacilli through comparative genomics of 213 strains and associated genera.</title>
        <authorList>
            <person name="Sun Z."/>
            <person name="Harris H.M."/>
            <person name="McCann A."/>
            <person name="Guo C."/>
            <person name="Argimon S."/>
            <person name="Zhang W."/>
            <person name="Yang X."/>
            <person name="Jeffery I.B."/>
            <person name="Cooney J.C."/>
            <person name="Kagawa T.F."/>
            <person name="Liu W."/>
            <person name="Song Y."/>
            <person name="Salvetti E."/>
            <person name="Wrobel A."/>
            <person name="Rasinkangas P."/>
            <person name="Parkhill J."/>
            <person name="Rea M.C."/>
            <person name="O'Sullivan O."/>
            <person name="Ritari J."/>
            <person name="Douillard F.P."/>
            <person name="Paul Ross R."/>
            <person name="Yang R."/>
            <person name="Briner A.E."/>
            <person name="Felis G.E."/>
            <person name="de Vos W.M."/>
            <person name="Barrangou R."/>
            <person name="Klaenhammer T.R."/>
            <person name="Caufield P.W."/>
            <person name="Cui Y."/>
            <person name="Zhang H."/>
            <person name="O'Toole P.W."/>
        </authorList>
    </citation>
    <scope>NUCLEOTIDE SEQUENCE [LARGE SCALE GENOMIC DNA]</scope>
    <source>
        <strain evidence="2 3">DSM 23927</strain>
    </source>
</reference>
<dbReference type="InterPro" id="IPR009928">
    <property type="entry name" value="DnaI_N"/>
</dbReference>
<feature type="domain" description="AAA+ ATPase" evidence="1">
    <location>
        <begin position="152"/>
        <end position="292"/>
    </location>
</feature>
<name>A0A0R2BB76_9LACO</name>